<organism evidence="1 2">
    <name type="scientific">Tritrichomonas musculus</name>
    <dbReference type="NCBI Taxonomy" id="1915356"/>
    <lineage>
        <taxon>Eukaryota</taxon>
        <taxon>Metamonada</taxon>
        <taxon>Parabasalia</taxon>
        <taxon>Tritrichomonadida</taxon>
        <taxon>Tritrichomonadidae</taxon>
        <taxon>Tritrichomonas</taxon>
    </lineage>
</organism>
<sequence>MIYKIELDDFDIRRDKYWIQDGVDAKGSLDQIEKELRDHMVLLENGILNQNDSFISFTNSFQELCFQYGDGLSNFVKANHINFFLDVLLSSNSFEINKQILDVLFILTKDNNIKIYLYQKDFINILFQLYQIDKSYFISICNIFSVYFINTSDEIHQQILNEKIEIQHNGKATDTTPKTKTFFKIIIDFSNDLNPENLTFTHSALFLISNIIINYKLSEKQLKSISEVLINRLSCNPQEVDLDDIIYCYCCLIKQYPDHIMLFSQTRVIWHFPDIFNKSRKENEFIGFLMFLQHLLKVDGTHISYFIDLQDFFSQIVKRISISPDISENCKIAALKAIYFGVMRIPKLTNLLIQDGILQLLLVLNELSQFNVKKISLQLLNEMLEMSDMDSSAILLNSQCVIDLLSSNDQFSEEFFDFFLKNVTIALSNVQKDKLSSINNQFVSLIEELALSDAESTRLLAQNILNTFFI</sequence>
<protein>
    <submittedName>
        <fullName evidence="1">Uncharacterized protein</fullName>
    </submittedName>
</protein>
<gene>
    <name evidence="1" type="ORF">M9Y10_004838</name>
</gene>
<dbReference type="EMBL" id="JAPFFF010000011">
    <property type="protein sequence ID" value="KAK8878075.1"/>
    <property type="molecule type" value="Genomic_DNA"/>
</dbReference>
<dbReference type="InterPro" id="IPR016024">
    <property type="entry name" value="ARM-type_fold"/>
</dbReference>
<comment type="caution">
    <text evidence="1">The sequence shown here is derived from an EMBL/GenBank/DDBJ whole genome shotgun (WGS) entry which is preliminary data.</text>
</comment>
<evidence type="ECO:0000313" key="1">
    <source>
        <dbReference type="EMBL" id="KAK8878075.1"/>
    </source>
</evidence>
<keyword evidence="2" id="KW-1185">Reference proteome</keyword>
<evidence type="ECO:0000313" key="2">
    <source>
        <dbReference type="Proteomes" id="UP001470230"/>
    </source>
</evidence>
<reference evidence="1 2" key="1">
    <citation type="submission" date="2024-04" db="EMBL/GenBank/DDBJ databases">
        <title>Tritrichomonas musculus Genome.</title>
        <authorList>
            <person name="Alves-Ferreira E."/>
            <person name="Grigg M."/>
            <person name="Lorenzi H."/>
            <person name="Galac M."/>
        </authorList>
    </citation>
    <scope>NUCLEOTIDE SEQUENCE [LARGE SCALE GENOMIC DNA]</scope>
    <source>
        <strain evidence="1 2">EAF2021</strain>
    </source>
</reference>
<accession>A0ABR2JJM8</accession>
<dbReference type="InterPro" id="IPR011989">
    <property type="entry name" value="ARM-like"/>
</dbReference>
<dbReference type="SUPFAM" id="SSF48371">
    <property type="entry name" value="ARM repeat"/>
    <property type="match status" value="1"/>
</dbReference>
<dbReference type="Gene3D" id="1.25.10.10">
    <property type="entry name" value="Leucine-rich Repeat Variant"/>
    <property type="match status" value="1"/>
</dbReference>
<name>A0ABR2JJM8_9EUKA</name>
<dbReference type="Proteomes" id="UP001470230">
    <property type="component" value="Unassembled WGS sequence"/>
</dbReference>
<proteinExistence type="predicted"/>